<dbReference type="Pfam" id="PF00583">
    <property type="entry name" value="Acetyltransf_1"/>
    <property type="match status" value="1"/>
</dbReference>
<dbReference type="PANTHER" id="PTHR43072:SF23">
    <property type="entry name" value="UPF0039 PROTEIN C11D3.02C"/>
    <property type="match status" value="1"/>
</dbReference>
<dbReference type="PANTHER" id="PTHR43072">
    <property type="entry name" value="N-ACETYLTRANSFERASE"/>
    <property type="match status" value="1"/>
</dbReference>
<organism evidence="4 5">
    <name type="scientific">Candidatus Zymogenus saltonus</name>
    <dbReference type="NCBI Taxonomy" id="2844893"/>
    <lineage>
        <taxon>Bacteria</taxon>
        <taxon>Deltaproteobacteria</taxon>
        <taxon>Candidatus Zymogenia</taxon>
        <taxon>Candidatus Zymogeniales</taxon>
        <taxon>Candidatus Zymogenaceae</taxon>
        <taxon>Candidatus Zymogenus</taxon>
    </lineage>
</organism>
<dbReference type="InterPro" id="IPR016181">
    <property type="entry name" value="Acyl_CoA_acyltransferase"/>
</dbReference>
<evidence type="ECO:0000256" key="1">
    <source>
        <dbReference type="ARBA" id="ARBA00022679"/>
    </source>
</evidence>
<name>A0A9D8KCK6_9DELT</name>
<evidence type="ECO:0000313" key="4">
    <source>
        <dbReference type="EMBL" id="MBN1571604.1"/>
    </source>
</evidence>
<dbReference type="PROSITE" id="PS51186">
    <property type="entry name" value="GNAT"/>
    <property type="match status" value="2"/>
</dbReference>
<reference evidence="4" key="2">
    <citation type="submission" date="2021-01" db="EMBL/GenBank/DDBJ databases">
        <authorList>
            <person name="Hahn C.R."/>
            <person name="Youssef N.H."/>
            <person name="Elshahed M."/>
        </authorList>
    </citation>
    <scope>NUCLEOTIDE SEQUENCE</scope>
    <source>
        <strain evidence="4">Zod_Metabat.24</strain>
    </source>
</reference>
<proteinExistence type="predicted"/>
<dbReference type="AlphaFoldDB" id="A0A9D8KCK6"/>
<dbReference type="CDD" id="cd04301">
    <property type="entry name" value="NAT_SF"/>
    <property type="match status" value="2"/>
</dbReference>
<gene>
    <name evidence="4" type="ORF">JW984_00225</name>
</gene>
<dbReference type="SUPFAM" id="SSF55729">
    <property type="entry name" value="Acyl-CoA N-acyltransferases (Nat)"/>
    <property type="match status" value="2"/>
</dbReference>
<feature type="domain" description="N-acetyltransferase" evidence="3">
    <location>
        <begin position="5"/>
        <end position="162"/>
    </location>
</feature>
<protein>
    <submittedName>
        <fullName evidence="4">GNAT family N-acetyltransferase</fullName>
    </submittedName>
</protein>
<dbReference type="InterPro" id="IPR000182">
    <property type="entry name" value="GNAT_dom"/>
</dbReference>
<sequence length="336" mass="36565">MEPSFIIRPASKEDAKGICNVHHSAVRALSGGPYDKDTLNAWHDAMTVEKAAEAVEKPDMLAFVAKEGGEGGAVIGFALLQKGLVNAIYVHPRFQGKGVGSGLLAVLEGEAVSSGVGSLTLNVSLNARQFYEGHGFRVVREDVTPLNEEVSIACLVMEKELEVEQTLTETVIRRMTMADLGAVTWIYNEAVCTTTATFDTEPRSLKDQEEWFLGHGPKHPVLVSEVGERVVGWASLSKWSDRGAYAGTAELSVYVEGRHRGKGVGRRLVTAVVEEGKKAGLHTLIARIATGNDRSIGLFKSLGFEEVGTLREVGHKFGSYHGVIYMQMIFDFFRPD</sequence>
<keyword evidence="2" id="KW-0012">Acyltransferase</keyword>
<evidence type="ECO:0000259" key="3">
    <source>
        <dbReference type="PROSITE" id="PS51186"/>
    </source>
</evidence>
<keyword evidence="1" id="KW-0808">Transferase</keyword>
<reference evidence="4" key="1">
    <citation type="journal article" date="2021" name="Environ. Microbiol.">
        <title>Genomic characterization of three novel Desulfobacterota classes expand the metabolic and phylogenetic diversity of the phylum.</title>
        <authorList>
            <person name="Murphy C.L."/>
            <person name="Biggerstaff J."/>
            <person name="Eichhorn A."/>
            <person name="Ewing E."/>
            <person name="Shahan R."/>
            <person name="Soriano D."/>
            <person name="Stewart S."/>
            <person name="VanMol K."/>
            <person name="Walker R."/>
            <person name="Walters P."/>
            <person name="Elshahed M.S."/>
            <person name="Youssef N.H."/>
        </authorList>
    </citation>
    <scope>NUCLEOTIDE SEQUENCE</scope>
    <source>
        <strain evidence="4">Zod_Metabat.24</strain>
    </source>
</reference>
<dbReference type="Pfam" id="PF13673">
    <property type="entry name" value="Acetyltransf_10"/>
    <property type="match status" value="1"/>
</dbReference>
<comment type="caution">
    <text evidence="4">The sequence shown here is derived from an EMBL/GenBank/DDBJ whole genome shotgun (WGS) entry which is preliminary data.</text>
</comment>
<dbReference type="EMBL" id="JAFGIX010000001">
    <property type="protein sequence ID" value="MBN1571604.1"/>
    <property type="molecule type" value="Genomic_DNA"/>
</dbReference>
<evidence type="ECO:0000313" key="5">
    <source>
        <dbReference type="Proteomes" id="UP000809273"/>
    </source>
</evidence>
<dbReference type="Proteomes" id="UP000809273">
    <property type="component" value="Unassembled WGS sequence"/>
</dbReference>
<accession>A0A9D8KCK6</accession>
<dbReference type="GO" id="GO:0016747">
    <property type="term" value="F:acyltransferase activity, transferring groups other than amino-acyl groups"/>
    <property type="evidence" value="ECO:0007669"/>
    <property type="project" value="InterPro"/>
</dbReference>
<dbReference type="Gene3D" id="3.40.630.30">
    <property type="match status" value="2"/>
</dbReference>
<feature type="domain" description="N-acetyltransferase" evidence="3">
    <location>
        <begin position="170"/>
        <end position="331"/>
    </location>
</feature>
<evidence type="ECO:0000256" key="2">
    <source>
        <dbReference type="ARBA" id="ARBA00023315"/>
    </source>
</evidence>